<dbReference type="STRING" id="1917485.BOO69_00650"/>
<evidence type="ECO:0000313" key="11">
    <source>
        <dbReference type="EMBL" id="APE42081.1"/>
    </source>
</evidence>
<name>A0A1J0WCN3_9RHOB</name>
<dbReference type="AlphaFoldDB" id="A0A1J0WCN3"/>
<dbReference type="GO" id="GO:0015628">
    <property type="term" value="P:protein secretion by the type II secretion system"/>
    <property type="evidence" value="ECO:0007669"/>
    <property type="project" value="InterPro"/>
</dbReference>
<dbReference type="InterPro" id="IPR045584">
    <property type="entry name" value="Pilin-like"/>
</dbReference>
<evidence type="ECO:0000256" key="4">
    <source>
        <dbReference type="ARBA" id="ARBA00022475"/>
    </source>
</evidence>
<dbReference type="SUPFAM" id="SSF54523">
    <property type="entry name" value="Pili subunits"/>
    <property type="match status" value="1"/>
</dbReference>
<evidence type="ECO:0000256" key="7">
    <source>
        <dbReference type="ARBA" id="ARBA00022692"/>
    </source>
</evidence>
<dbReference type="PANTHER" id="PTHR39583">
    <property type="entry name" value="TYPE II SECRETION SYSTEM PROTEIN J-RELATED"/>
    <property type="match status" value="1"/>
</dbReference>
<evidence type="ECO:0000256" key="6">
    <source>
        <dbReference type="ARBA" id="ARBA00022519"/>
    </source>
</evidence>
<dbReference type="Pfam" id="PF11612">
    <property type="entry name" value="T2SSJ"/>
    <property type="match status" value="1"/>
</dbReference>
<dbReference type="InterPro" id="IPR051621">
    <property type="entry name" value="T2SS_protein_J"/>
</dbReference>
<dbReference type="GO" id="GO:0015627">
    <property type="term" value="C:type II protein secretion system complex"/>
    <property type="evidence" value="ECO:0007669"/>
    <property type="project" value="InterPro"/>
</dbReference>
<keyword evidence="8 10" id="KW-1133">Transmembrane helix</keyword>
<sequence>MTDGAGDKGISLIELVVAMAIFALVAVMGLQGLSGMLHIRDRLTEMDDTTSELSRTVALLRNDLNAIVPMRFFPPGEGPDNALAQSDDGRIFALSLAGQPELSPATGGGGFHRAEWRLDQTDKTLKRRVWTTLTPVDPQVLQPALTLMSGVEEMRIRSYWSGMGWIDGPTNPVLRNLVTAEVSDEDRTGPAPENYSDFLPLAIEVTLNTVRWGDITLVETLR</sequence>
<dbReference type="NCBIfam" id="TIGR02532">
    <property type="entry name" value="IV_pilin_GFxxxE"/>
    <property type="match status" value="1"/>
</dbReference>
<dbReference type="KEGG" id="suam:BOO69_00650"/>
<reference evidence="11 12" key="1">
    <citation type="submission" date="2016-11" db="EMBL/GenBank/DDBJ databases">
        <title>Complete genome sequence of Sulfitobacter sp. AM1-D1, a toxic bacteria associated with marine dinoflagellate Alexandrium minutum in East China Sea.</title>
        <authorList>
            <person name="Yang Q."/>
            <person name="Zhang X."/>
            <person name="Tian X."/>
        </authorList>
    </citation>
    <scope>NUCLEOTIDE SEQUENCE [LARGE SCALE GENOMIC DNA]</scope>
    <source>
        <strain evidence="11 12">AM1-D1</strain>
    </source>
</reference>
<keyword evidence="9 10" id="KW-0472">Membrane</keyword>
<evidence type="ECO:0000256" key="8">
    <source>
        <dbReference type="ARBA" id="ARBA00022989"/>
    </source>
</evidence>
<dbReference type="InterPro" id="IPR012902">
    <property type="entry name" value="N_methyl_site"/>
</dbReference>
<keyword evidence="12" id="KW-1185">Reference proteome</keyword>
<comment type="subcellular location">
    <subcellularLocation>
        <location evidence="1">Cell inner membrane</location>
        <topology evidence="1">Single-pass membrane protein</topology>
    </subcellularLocation>
</comment>
<proteinExistence type="inferred from homology"/>
<organism evidence="11 12">
    <name type="scientific">Sulfitobacter alexandrii</name>
    <dbReference type="NCBI Taxonomy" id="1917485"/>
    <lineage>
        <taxon>Bacteria</taxon>
        <taxon>Pseudomonadati</taxon>
        <taxon>Pseudomonadota</taxon>
        <taxon>Alphaproteobacteria</taxon>
        <taxon>Rhodobacterales</taxon>
        <taxon>Roseobacteraceae</taxon>
        <taxon>Sulfitobacter</taxon>
    </lineage>
</organism>
<keyword evidence="5" id="KW-0488">Methylation</keyword>
<keyword evidence="7 10" id="KW-0812">Transmembrane</keyword>
<dbReference type="PANTHER" id="PTHR39583:SF2">
    <property type="entry name" value="TYPE II SECRETION SYSTEM PROTEIN J"/>
    <property type="match status" value="1"/>
</dbReference>
<protein>
    <recommendedName>
        <fullName evidence="3">Type II secretion system protein J</fullName>
    </recommendedName>
</protein>
<accession>A0A1J0WCN3</accession>
<dbReference type="Gene3D" id="3.10.610.10">
    <property type="entry name" value="GSPII I/J protein-like"/>
    <property type="match status" value="1"/>
</dbReference>
<dbReference type="PROSITE" id="PS00409">
    <property type="entry name" value="PROKAR_NTER_METHYL"/>
    <property type="match status" value="1"/>
</dbReference>
<evidence type="ECO:0000256" key="1">
    <source>
        <dbReference type="ARBA" id="ARBA00004377"/>
    </source>
</evidence>
<evidence type="ECO:0000256" key="5">
    <source>
        <dbReference type="ARBA" id="ARBA00022481"/>
    </source>
</evidence>
<keyword evidence="6" id="KW-0997">Cell inner membrane</keyword>
<dbReference type="RefSeq" id="WP_071969374.1">
    <property type="nucleotide sequence ID" value="NZ_CP018076.1"/>
</dbReference>
<evidence type="ECO:0000313" key="12">
    <source>
        <dbReference type="Proteomes" id="UP000181897"/>
    </source>
</evidence>
<evidence type="ECO:0000256" key="2">
    <source>
        <dbReference type="ARBA" id="ARBA00011084"/>
    </source>
</evidence>
<gene>
    <name evidence="11" type="ORF">BOO69_00650</name>
</gene>
<evidence type="ECO:0000256" key="9">
    <source>
        <dbReference type="ARBA" id="ARBA00023136"/>
    </source>
</evidence>
<dbReference type="OrthoDB" id="7869574at2"/>
<evidence type="ECO:0000256" key="10">
    <source>
        <dbReference type="SAM" id="Phobius"/>
    </source>
</evidence>
<comment type="similarity">
    <text evidence="2">Belongs to the GSP J family.</text>
</comment>
<feature type="transmembrane region" description="Helical" evidence="10">
    <location>
        <begin position="12"/>
        <end position="33"/>
    </location>
</feature>
<dbReference type="EMBL" id="CP018076">
    <property type="protein sequence ID" value="APE42081.1"/>
    <property type="molecule type" value="Genomic_DNA"/>
</dbReference>
<dbReference type="GO" id="GO:0005886">
    <property type="term" value="C:plasma membrane"/>
    <property type="evidence" value="ECO:0007669"/>
    <property type="project" value="UniProtKB-SubCell"/>
</dbReference>
<dbReference type="Pfam" id="PF07963">
    <property type="entry name" value="N_methyl"/>
    <property type="match status" value="1"/>
</dbReference>
<dbReference type="Proteomes" id="UP000181897">
    <property type="component" value="Chromosome"/>
</dbReference>
<evidence type="ECO:0000256" key="3">
    <source>
        <dbReference type="ARBA" id="ARBA00021539"/>
    </source>
</evidence>
<keyword evidence="4" id="KW-1003">Cell membrane</keyword>
<dbReference type="InterPro" id="IPR010055">
    <property type="entry name" value="T2SS_protein-GspJ"/>
</dbReference>